<keyword evidence="8 14" id="KW-0812">Transmembrane</keyword>
<dbReference type="GO" id="GO:0046872">
    <property type="term" value="F:metal ion binding"/>
    <property type="evidence" value="ECO:0007669"/>
    <property type="project" value="UniProtKB-KW"/>
</dbReference>
<evidence type="ECO:0000256" key="13">
    <source>
        <dbReference type="ARBA" id="ARBA00023211"/>
    </source>
</evidence>
<evidence type="ECO:0000256" key="3">
    <source>
        <dbReference type="ARBA" id="ARBA00004127"/>
    </source>
</evidence>
<dbReference type="AlphaFoldDB" id="A0A9R1X0I8"/>
<evidence type="ECO:0000256" key="10">
    <source>
        <dbReference type="ARBA" id="ARBA00022842"/>
    </source>
</evidence>
<evidence type="ECO:0000256" key="4">
    <source>
        <dbReference type="ARBA" id="ARBA00004922"/>
    </source>
</evidence>
<comment type="subcellular location">
    <subcellularLocation>
        <location evidence="3">Endomembrane system</location>
        <topology evidence="3">Multi-pass membrane protein</topology>
    </subcellularLocation>
</comment>
<evidence type="ECO:0000256" key="12">
    <source>
        <dbReference type="ARBA" id="ARBA00023136"/>
    </source>
</evidence>
<dbReference type="EMBL" id="NBSK02000008">
    <property type="protein sequence ID" value="KAJ0193719.1"/>
    <property type="molecule type" value="Genomic_DNA"/>
</dbReference>
<name>A0A9R1X0I8_LACSA</name>
<keyword evidence="12 14" id="KW-0472">Membrane</keyword>
<feature type="transmembrane region" description="Helical" evidence="14">
    <location>
        <begin position="6"/>
        <end position="26"/>
    </location>
</feature>
<sequence length="104" mass="11837">MLTHRFALFLTVLMGAFYVVTILSSIKVHSVQDATEAYSALQIVLTSHPPEGLHVFDDFREAYAWLSHNTEVDDKVRLNALIHTHTHTHTLDVTKQQQWLAGQL</sequence>
<evidence type="ECO:0000256" key="5">
    <source>
        <dbReference type="ARBA" id="ARBA00010810"/>
    </source>
</evidence>
<dbReference type="GO" id="GO:0016020">
    <property type="term" value="C:membrane"/>
    <property type="evidence" value="ECO:0007669"/>
    <property type="project" value="InterPro"/>
</dbReference>
<evidence type="ECO:0000256" key="11">
    <source>
        <dbReference type="ARBA" id="ARBA00022989"/>
    </source>
</evidence>
<evidence type="ECO:0000256" key="6">
    <source>
        <dbReference type="ARBA" id="ARBA00022676"/>
    </source>
</evidence>
<evidence type="ECO:0000313" key="15">
    <source>
        <dbReference type="EMBL" id="KAJ0193719.1"/>
    </source>
</evidence>
<organism evidence="15 16">
    <name type="scientific">Lactuca sativa</name>
    <name type="common">Garden lettuce</name>
    <dbReference type="NCBI Taxonomy" id="4236"/>
    <lineage>
        <taxon>Eukaryota</taxon>
        <taxon>Viridiplantae</taxon>
        <taxon>Streptophyta</taxon>
        <taxon>Embryophyta</taxon>
        <taxon>Tracheophyta</taxon>
        <taxon>Spermatophyta</taxon>
        <taxon>Magnoliopsida</taxon>
        <taxon>eudicotyledons</taxon>
        <taxon>Gunneridae</taxon>
        <taxon>Pentapetalae</taxon>
        <taxon>asterids</taxon>
        <taxon>campanulids</taxon>
        <taxon>Asterales</taxon>
        <taxon>Asteraceae</taxon>
        <taxon>Cichorioideae</taxon>
        <taxon>Cichorieae</taxon>
        <taxon>Lactucinae</taxon>
        <taxon>Lactuca</taxon>
    </lineage>
</organism>
<evidence type="ECO:0000256" key="14">
    <source>
        <dbReference type="SAM" id="Phobius"/>
    </source>
</evidence>
<dbReference type="GO" id="GO:0012505">
    <property type="term" value="C:endomembrane system"/>
    <property type="evidence" value="ECO:0007669"/>
    <property type="project" value="UniProtKB-SubCell"/>
</dbReference>
<comment type="cofactor">
    <cofactor evidence="2">
        <name>Mg(2+)</name>
        <dbReference type="ChEBI" id="CHEBI:18420"/>
    </cofactor>
</comment>
<keyword evidence="16" id="KW-1185">Reference proteome</keyword>
<evidence type="ECO:0000256" key="7">
    <source>
        <dbReference type="ARBA" id="ARBA00022679"/>
    </source>
</evidence>
<dbReference type="Proteomes" id="UP000235145">
    <property type="component" value="Unassembled WGS sequence"/>
</dbReference>
<dbReference type="PANTHER" id="PTHR13872:SF48">
    <property type="entry name" value="DOLICHYL-DIPHOSPHOOLIGOSACCHARIDE--PROTEIN GLYCOSYLTRANSFERASE SUBUNIT STT3A"/>
    <property type="match status" value="1"/>
</dbReference>
<keyword evidence="9" id="KW-0479">Metal-binding</keyword>
<reference evidence="15 16" key="1">
    <citation type="journal article" date="2017" name="Nat. Commun.">
        <title>Genome assembly with in vitro proximity ligation data and whole-genome triplication in lettuce.</title>
        <authorList>
            <person name="Reyes-Chin-Wo S."/>
            <person name="Wang Z."/>
            <person name="Yang X."/>
            <person name="Kozik A."/>
            <person name="Arikit S."/>
            <person name="Song C."/>
            <person name="Xia L."/>
            <person name="Froenicke L."/>
            <person name="Lavelle D.O."/>
            <person name="Truco M.J."/>
            <person name="Xia R."/>
            <person name="Zhu S."/>
            <person name="Xu C."/>
            <person name="Xu H."/>
            <person name="Xu X."/>
            <person name="Cox K."/>
            <person name="Korf I."/>
            <person name="Meyers B.C."/>
            <person name="Michelmore R.W."/>
        </authorList>
    </citation>
    <scope>NUCLEOTIDE SEQUENCE [LARGE SCALE GENOMIC DNA]</scope>
    <source>
        <strain evidence="16">cv. Salinas</strain>
        <tissue evidence="15">Seedlings</tissue>
    </source>
</reference>
<evidence type="ECO:0000256" key="8">
    <source>
        <dbReference type="ARBA" id="ARBA00022692"/>
    </source>
</evidence>
<dbReference type="PANTHER" id="PTHR13872">
    <property type="entry name" value="DOLICHYL-DIPHOSPHOOLIGOSACCHARIDE--PROTEIN GLYCOSYLTRANSFERASE SUBUNIT"/>
    <property type="match status" value="1"/>
</dbReference>
<keyword evidence="13" id="KW-0464">Manganese</keyword>
<evidence type="ECO:0000256" key="2">
    <source>
        <dbReference type="ARBA" id="ARBA00001946"/>
    </source>
</evidence>
<evidence type="ECO:0000256" key="9">
    <source>
        <dbReference type="ARBA" id="ARBA00022723"/>
    </source>
</evidence>
<comment type="cofactor">
    <cofactor evidence="1">
        <name>Mn(2+)</name>
        <dbReference type="ChEBI" id="CHEBI:29035"/>
    </cofactor>
</comment>
<keyword evidence="6" id="KW-0328">Glycosyltransferase</keyword>
<dbReference type="GO" id="GO:0004576">
    <property type="term" value="F:oligosaccharyl transferase activity"/>
    <property type="evidence" value="ECO:0007669"/>
    <property type="project" value="InterPro"/>
</dbReference>
<keyword evidence="11 14" id="KW-1133">Transmembrane helix</keyword>
<comment type="similarity">
    <text evidence="5">Belongs to the STT3 family.</text>
</comment>
<keyword evidence="7" id="KW-0808">Transferase</keyword>
<evidence type="ECO:0000256" key="1">
    <source>
        <dbReference type="ARBA" id="ARBA00001936"/>
    </source>
</evidence>
<protein>
    <submittedName>
        <fullName evidence="15">Uncharacterized protein</fullName>
    </submittedName>
</protein>
<dbReference type="InterPro" id="IPR003674">
    <property type="entry name" value="Oligo_trans_STT3"/>
</dbReference>
<proteinExistence type="inferred from homology"/>
<evidence type="ECO:0000313" key="16">
    <source>
        <dbReference type="Proteomes" id="UP000235145"/>
    </source>
</evidence>
<gene>
    <name evidence="15" type="ORF">LSAT_V11C800444000</name>
</gene>
<accession>A0A9R1X0I8</accession>
<comment type="caution">
    <text evidence="15">The sequence shown here is derived from an EMBL/GenBank/DDBJ whole genome shotgun (WGS) entry which is preliminary data.</text>
</comment>
<keyword evidence="10" id="KW-0460">Magnesium</keyword>
<comment type="pathway">
    <text evidence="4">Protein modification; protein glycosylation.</text>
</comment>